<keyword evidence="3 8" id="KW-0813">Transport</keyword>
<evidence type="ECO:0000256" key="4">
    <source>
        <dbReference type="ARBA" id="ARBA00022692"/>
    </source>
</evidence>
<feature type="transmembrane region" description="Helical" evidence="8">
    <location>
        <begin position="415"/>
        <end position="439"/>
    </location>
</feature>
<keyword evidence="6 8" id="KW-0534">Nitrate assimilation</keyword>
<feature type="transmembrane region" description="Helical" evidence="8">
    <location>
        <begin position="16"/>
        <end position="34"/>
    </location>
</feature>
<evidence type="ECO:0000313" key="10">
    <source>
        <dbReference type="EMBL" id="PZO18954.1"/>
    </source>
</evidence>
<evidence type="ECO:0000256" key="8">
    <source>
        <dbReference type="RuleBase" id="RU366033"/>
    </source>
</evidence>
<evidence type="ECO:0000256" key="3">
    <source>
        <dbReference type="ARBA" id="ARBA00022448"/>
    </source>
</evidence>
<dbReference type="Proteomes" id="UP000249354">
    <property type="component" value="Unassembled WGS sequence"/>
</dbReference>
<feature type="transmembrane region" description="Helical" evidence="8">
    <location>
        <begin position="390"/>
        <end position="409"/>
    </location>
</feature>
<dbReference type="GO" id="GO:0005886">
    <property type="term" value="C:plasma membrane"/>
    <property type="evidence" value="ECO:0007669"/>
    <property type="project" value="UniProtKB-SubCell"/>
</dbReference>
<dbReference type="InterPro" id="IPR044772">
    <property type="entry name" value="NO3_transporter"/>
</dbReference>
<comment type="similarity">
    <text evidence="2 8">Belongs to the major facilitator superfamily. Nitrate/nitrite porter (TC 2.A.1.8) family.</text>
</comment>
<evidence type="ECO:0000256" key="6">
    <source>
        <dbReference type="ARBA" id="ARBA00023063"/>
    </source>
</evidence>
<feature type="transmembrane region" description="Helical" evidence="8">
    <location>
        <begin position="320"/>
        <end position="345"/>
    </location>
</feature>
<reference evidence="11" key="1">
    <citation type="submission" date="2018-04" db="EMBL/GenBank/DDBJ databases">
        <authorList>
            <person name="Cornet L."/>
        </authorList>
    </citation>
    <scope>NUCLEOTIDE SEQUENCE [LARGE SCALE GENOMIC DNA]</scope>
</reference>
<feature type="transmembrane region" description="Helical" evidence="8">
    <location>
        <begin position="494"/>
        <end position="515"/>
    </location>
</feature>
<comment type="subcellular location">
    <subcellularLocation>
        <location evidence="1 8">Cell membrane</location>
        <topology evidence="1 8">Multi-pass membrane protein</topology>
    </subcellularLocation>
</comment>
<evidence type="ECO:0000256" key="1">
    <source>
        <dbReference type="ARBA" id="ARBA00004651"/>
    </source>
</evidence>
<dbReference type="GO" id="GO:0015112">
    <property type="term" value="F:nitrate transmembrane transporter activity"/>
    <property type="evidence" value="ECO:0007669"/>
    <property type="project" value="UniProtKB-UniRule"/>
</dbReference>
<evidence type="ECO:0000259" key="9">
    <source>
        <dbReference type="PROSITE" id="PS50850"/>
    </source>
</evidence>
<feature type="transmembrane region" description="Helical" evidence="8">
    <location>
        <begin position="152"/>
        <end position="175"/>
    </location>
</feature>
<feature type="transmembrane region" description="Helical" evidence="8">
    <location>
        <begin position="195"/>
        <end position="217"/>
    </location>
</feature>
<dbReference type="InterPro" id="IPR020846">
    <property type="entry name" value="MFS_dom"/>
</dbReference>
<dbReference type="PROSITE" id="PS50850">
    <property type="entry name" value="MFS"/>
    <property type="match status" value="1"/>
</dbReference>
<comment type="caution">
    <text evidence="10">The sequence shown here is derived from an EMBL/GenBank/DDBJ whole genome shotgun (WGS) entry which is preliminary data.</text>
</comment>
<gene>
    <name evidence="10" type="ORF">DCF25_09100</name>
</gene>
<dbReference type="SUPFAM" id="SSF103473">
    <property type="entry name" value="MFS general substrate transporter"/>
    <property type="match status" value="1"/>
</dbReference>
<keyword evidence="5 8" id="KW-1133">Transmembrane helix</keyword>
<keyword evidence="4 8" id="KW-0812">Transmembrane</keyword>
<proteinExistence type="inferred from homology"/>
<dbReference type="PANTHER" id="PTHR23515">
    <property type="entry name" value="HIGH-AFFINITY NITRATE TRANSPORTER 2.3"/>
    <property type="match status" value="1"/>
</dbReference>
<evidence type="ECO:0000256" key="5">
    <source>
        <dbReference type="ARBA" id="ARBA00022989"/>
    </source>
</evidence>
<keyword evidence="8" id="KW-1003">Cell membrane</keyword>
<feature type="transmembrane region" description="Helical" evidence="8">
    <location>
        <begin position="351"/>
        <end position="369"/>
    </location>
</feature>
<dbReference type="Pfam" id="PF07690">
    <property type="entry name" value="MFS_1"/>
    <property type="match status" value="2"/>
</dbReference>
<dbReference type="InterPro" id="IPR036259">
    <property type="entry name" value="MFS_trans_sf"/>
</dbReference>
<feature type="transmembrane region" description="Helical" evidence="8">
    <location>
        <begin position="245"/>
        <end position="266"/>
    </location>
</feature>
<keyword evidence="7 8" id="KW-0472">Membrane</keyword>
<dbReference type="GO" id="GO:0042128">
    <property type="term" value="P:nitrate assimilation"/>
    <property type="evidence" value="ECO:0007669"/>
    <property type="project" value="UniProtKB-UniRule"/>
</dbReference>
<organism evidence="10 11">
    <name type="scientific">Leptolyngbya foveolarum</name>
    <dbReference type="NCBI Taxonomy" id="47253"/>
    <lineage>
        <taxon>Bacteria</taxon>
        <taxon>Bacillati</taxon>
        <taxon>Cyanobacteriota</taxon>
        <taxon>Cyanophyceae</taxon>
        <taxon>Leptolyngbyales</taxon>
        <taxon>Leptolyngbyaceae</taxon>
        <taxon>Leptolyngbya group</taxon>
        <taxon>Leptolyngbya</taxon>
    </lineage>
</organism>
<reference evidence="10 11" key="2">
    <citation type="submission" date="2018-06" db="EMBL/GenBank/DDBJ databases">
        <title>Metagenomic assembly of (sub)arctic Cyanobacteria and their associated microbiome from non-axenic cultures.</title>
        <authorList>
            <person name="Baurain D."/>
        </authorList>
    </citation>
    <scope>NUCLEOTIDE SEQUENCE [LARGE SCALE GENOMIC DNA]</scope>
    <source>
        <strain evidence="10">ULC129bin1</strain>
    </source>
</reference>
<feature type="transmembrane region" description="Helical" evidence="8">
    <location>
        <begin position="54"/>
        <end position="74"/>
    </location>
</feature>
<accession>A0A2W4UFI5</accession>
<dbReference type="GO" id="GO:0015113">
    <property type="term" value="F:nitrite transmembrane transporter activity"/>
    <property type="evidence" value="ECO:0007669"/>
    <property type="project" value="InterPro"/>
</dbReference>
<name>A0A2W4UFI5_9CYAN</name>
<evidence type="ECO:0000256" key="2">
    <source>
        <dbReference type="ARBA" id="ARBA00008432"/>
    </source>
</evidence>
<dbReference type="InterPro" id="IPR011701">
    <property type="entry name" value="MFS"/>
</dbReference>
<comment type="caution">
    <text evidence="8">Lacks conserved residue(s) required for the propagation of feature annotation.</text>
</comment>
<sequence>MIGELFTKPTQGRYKILHLTWFAFFLSFVVWFNFPPFATTIVQEFGLTPAQAGTIGLCNVALTVPARIIIGMLLDKYGPRITYTCLLVYSAIPCLIFATAPAEGGFNQLVIGRLLMGIVGAGFVIGIRMTAEWFPPKEVGTAEGIYGGWGNFGSAFSAFTMVVIAMGLSFLPGAFNFGEPQTFDVLGIAFNSEVLNWRAAIAGSGIFAALYGIFYYFNVTDTPPGKVYHKPKSARGIEVTTVRDFWFLMAMNVPLTGILMVIVWRLQKVDFLSTGAMYIGWLALLGLYAFQSYNCWVVNKDLLAGRKRYSAEDRYRFKQVAILELTYIVNFGSELAVVTMLPAFFEGTFSLPKAIAGMIAASYAFMNLVSRPGGGIISDSMGSRKWTMTVLLLGMGVGYLLFSTVGSGWPLAGAVLLVMACSFFVQAAEGATFAMVPLVKPRITGQVAGNVGAYGNVGAIAYLTILLLLSQAFVPAGDGVDPAVIAAGTARANAVFFQVLGVAGLVVGFLCAFFLDEPANSFADAHGSNEEIAMPVATAGNPSVIR</sequence>
<feature type="transmembrane region" description="Helical" evidence="8">
    <location>
        <begin position="278"/>
        <end position="299"/>
    </location>
</feature>
<dbReference type="AlphaFoldDB" id="A0A2W4UFI5"/>
<protein>
    <recommendedName>
        <fullName evidence="8">Nitrate/nitrite transporter</fullName>
    </recommendedName>
</protein>
<evidence type="ECO:0000313" key="11">
    <source>
        <dbReference type="Proteomes" id="UP000249354"/>
    </source>
</evidence>
<dbReference type="InterPro" id="IPR004737">
    <property type="entry name" value="NO3_transporter_NarK/NarU-like"/>
</dbReference>
<feature type="transmembrane region" description="Helical" evidence="8">
    <location>
        <begin position="110"/>
        <end position="131"/>
    </location>
</feature>
<dbReference type="NCBIfam" id="TIGR00886">
    <property type="entry name" value="2A0108"/>
    <property type="match status" value="1"/>
</dbReference>
<dbReference type="Gene3D" id="1.20.1250.20">
    <property type="entry name" value="MFS general substrate transporter like domains"/>
    <property type="match status" value="2"/>
</dbReference>
<feature type="transmembrane region" description="Helical" evidence="8">
    <location>
        <begin position="81"/>
        <end position="98"/>
    </location>
</feature>
<feature type="domain" description="Major facilitator superfamily (MFS) profile" evidence="9">
    <location>
        <begin position="16"/>
        <end position="519"/>
    </location>
</feature>
<dbReference type="EMBL" id="QBMC01000049">
    <property type="protein sequence ID" value="PZO18954.1"/>
    <property type="molecule type" value="Genomic_DNA"/>
</dbReference>
<evidence type="ECO:0000256" key="7">
    <source>
        <dbReference type="ARBA" id="ARBA00023136"/>
    </source>
</evidence>
<feature type="transmembrane region" description="Helical" evidence="8">
    <location>
        <begin position="451"/>
        <end position="474"/>
    </location>
</feature>